<sequence>MRRSREENGEDYVRGEGEMVRGAKERHLRARMRIAKRRVPRALVLILSKRASLTEGQITRRRQDDSKYNGALQEPGAARKPLCYSSRLTTNIPARQWAVTTI</sequence>
<dbReference type="AlphaFoldDB" id="A0A9P6D986"/>
<dbReference type="EMBL" id="MU154714">
    <property type="protein sequence ID" value="KAF9488424.1"/>
    <property type="molecule type" value="Genomic_DNA"/>
</dbReference>
<proteinExistence type="predicted"/>
<name>A0A9P6D986_PLEER</name>
<comment type="caution">
    <text evidence="1">The sequence shown here is derived from an EMBL/GenBank/DDBJ whole genome shotgun (WGS) entry which is preliminary data.</text>
</comment>
<dbReference type="Proteomes" id="UP000807025">
    <property type="component" value="Unassembled WGS sequence"/>
</dbReference>
<gene>
    <name evidence="1" type="ORF">BDN71DRAFT_1457413</name>
</gene>
<evidence type="ECO:0000313" key="2">
    <source>
        <dbReference type="Proteomes" id="UP000807025"/>
    </source>
</evidence>
<keyword evidence="2" id="KW-1185">Reference proteome</keyword>
<reference evidence="1" key="1">
    <citation type="submission" date="2020-11" db="EMBL/GenBank/DDBJ databases">
        <authorList>
            <consortium name="DOE Joint Genome Institute"/>
            <person name="Ahrendt S."/>
            <person name="Riley R."/>
            <person name="Andreopoulos W."/>
            <person name="Labutti K."/>
            <person name="Pangilinan J."/>
            <person name="Ruiz-Duenas F.J."/>
            <person name="Barrasa J.M."/>
            <person name="Sanchez-Garcia M."/>
            <person name="Camarero S."/>
            <person name="Miyauchi S."/>
            <person name="Serrano A."/>
            <person name="Linde D."/>
            <person name="Babiker R."/>
            <person name="Drula E."/>
            <person name="Ayuso-Fernandez I."/>
            <person name="Pacheco R."/>
            <person name="Padilla G."/>
            <person name="Ferreira P."/>
            <person name="Barriuso J."/>
            <person name="Kellner H."/>
            <person name="Castanera R."/>
            <person name="Alfaro M."/>
            <person name="Ramirez L."/>
            <person name="Pisabarro A.G."/>
            <person name="Kuo A."/>
            <person name="Tritt A."/>
            <person name="Lipzen A."/>
            <person name="He G."/>
            <person name="Yan M."/>
            <person name="Ng V."/>
            <person name="Cullen D."/>
            <person name="Martin F."/>
            <person name="Rosso M.-N."/>
            <person name="Henrissat B."/>
            <person name="Hibbett D."/>
            <person name="Martinez A.T."/>
            <person name="Grigoriev I.V."/>
        </authorList>
    </citation>
    <scope>NUCLEOTIDE SEQUENCE</scope>
    <source>
        <strain evidence="1">ATCC 90797</strain>
    </source>
</reference>
<accession>A0A9P6D986</accession>
<protein>
    <submittedName>
        <fullName evidence="1">Uncharacterized protein</fullName>
    </submittedName>
</protein>
<evidence type="ECO:0000313" key="1">
    <source>
        <dbReference type="EMBL" id="KAF9488424.1"/>
    </source>
</evidence>
<organism evidence="1 2">
    <name type="scientific">Pleurotus eryngii</name>
    <name type="common">Boletus of the steppes</name>
    <dbReference type="NCBI Taxonomy" id="5323"/>
    <lineage>
        <taxon>Eukaryota</taxon>
        <taxon>Fungi</taxon>
        <taxon>Dikarya</taxon>
        <taxon>Basidiomycota</taxon>
        <taxon>Agaricomycotina</taxon>
        <taxon>Agaricomycetes</taxon>
        <taxon>Agaricomycetidae</taxon>
        <taxon>Agaricales</taxon>
        <taxon>Pleurotineae</taxon>
        <taxon>Pleurotaceae</taxon>
        <taxon>Pleurotus</taxon>
    </lineage>
</organism>